<proteinExistence type="predicted"/>
<dbReference type="PROSITE" id="PS50075">
    <property type="entry name" value="CARRIER"/>
    <property type="match status" value="1"/>
</dbReference>
<keyword evidence="1" id="KW-0596">Phosphopantetheine</keyword>
<dbReference type="InterPro" id="IPR009081">
    <property type="entry name" value="PP-bd_ACP"/>
</dbReference>
<dbReference type="Gene3D" id="1.10.1200.10">
    <property type="entry name" value="ACP-like"/>
    <property type="match status" value="1"/>
</dbReference>
<evidence type="ECO:0000313" key="5">
    <source>
        <dbReference type="Proteomes" id="UP000490800"/>
    </source>
</evidence>
<dbReference type="PROSITE" id="PS00012">
    <property type="entry name" value="PHOSPHOPANTETHEINE"/>
    <property type="match status" value="1"/>
</dbReference>
<keyword evidence="5" id="KW-1185">Reference proteome</keyword>
<sequence>MNTSEMEAIIIDNVKQILPEKFEIEPGTKLLETGIDSMSFIRLVVLLEESFGVVIEDEEILLENFANVGTIRSLIERCLPNKS</sequence>
<dbReference type="InterPro" id="IPR036736">
    <property type="entry name" value="ACP-like_sf"/>
</dbReference>
<feature type="domain" description="Carrier" evidence="3">
    <location>
        <begin position="1"/>
        <end position="79"/>
    </location>
</feature>
<dbReference type="SUPFAM" id="SSF47336">
    <property type="entry name" value="ACP-like"/>
    <property type="match status" value="1"/>
</dbReference>
<dbReference type="Pfam" id="PF00550">
    <property type="entry name" value="PP-binding"/>
    <property type="match status" value="1"/>
</dbReference>
<comment type="caution">
    <text evidence="4">The sequence shown here is derived from an EMBL/GenBank/DDBJ whole genome shotgun (WGS) entry which is preliminary data.</text>
</comment>
<organism evidence="4 5">
    <name type="scientific">Paenibacillus lutrae</name>
    <dbReference type="NCBI Taxonomy" id="2078573"/>
    <lineage>
        <taxon>Bacteria</taxon>
        <taxon>Bacillati</taxon>
        <taxon>Bacillota</taxon>
        <taxon>Bacilli</taxon>
        <taxon>Bacillales</taxon>
        <taxon>Paenibacillaceae</taxon>
        <taxon>Paenibacillus</taxon>
    </lineage>
</organism>
<name>A0A7X3FFT2_9BACL</name>
<dbReference type="RefSeq" id="WP_157333382.1">
    <property type="nucleotide sequence ID" value="NZ_RHLK01000002.1"/>
</dbReference>
<evidence type="ECO:0000256" key="1">
    <source>
        <dbReference type="ARBA" id="ARBA00022450"/>
    </source>
</evidence>
<evidence type="ECO:0000313" key="4">
    <source>
        <dbReference type="EMBL" id="MVO98859.1"/>
    </source>
</evidence>
<evidence type="ECO:0000256" key="2">
    <source>
        <dbReference type="ARBA" id="ARBA00022553"/>
    </source>
</evidence>
<evidence type="ECO:0000259" key="3">
    <source>
        <dbReference type="PROSITE" id="PS50075"/>
    </source>
</evidence>
<dbReference type="AlphaFoldDB" id="A0A7X3FFT2"/>
<protein>
    <submittedName>
        <fullName evidence="4">Acyl carrier protein</fullName>
    </submittedName>
</protein>
<reference evidence="4 5" key="1">
    <citation type="journal article" date="2019" name="Microorganisms">
        <title>Paenibacillus lutrae sp. nov., A Chitinolytic Species Isolated from A River Otter in Castril Natural Park, Granada, Spain.</title>
        <authorList>
            <person name="Rodriguez M."/>
            <person name="Reina J.C."/>
            <person name="Bejar V."/>
            <person name="Llamas I."/>
        </authorList>
    </citation>
    <scope>NUCLEOTIDE SEQUENCE [LARGE SCALE GENOMIC DNA]</scope>
    <source>
        <strain evidence="4 5">N10</strain>
    </source>
</reference>
<dbReference type="Proteomes" id="UP000490800">
    <property type="component" value="Unassembled WGS sequence"/>
</dbReference>
<keyword evidence="2" id="KW-0597">Phosphoprotein</keyword>
<dbReference type="OrthoDB" id="2623888at2"/>
<dbReference type="EMBL" id="RHLK01000002">
    <property type="protein sequence ID" value="MVO98859.1"/>
    <property type="molecule type" value="Genomic_DNA"/>
</dbReference>
<dbReference type="InterPro" id="IPR006162">
    <property type="entry name" value="Ppantetheine_attach_site"/>
</dbReference>
<accession>A0A7X3FFT2</accession>
<gene>
    <name evidence="4" type="ORF">EDM21_04890</name>
</gene>